<dbReference type="RefSeq" id="WP_164994811.1">
    <property type="nucleotide sequence ID" value="NZ_CP049055.1"/>
</dbReference>
<proteinExistence type="predicted"/>
<evidence type="ECO:0000313" key="2">
    <source>
        <dbReference type="Proteomes" id="UP000501926"/>
    </source>
</evidence>
<reference evidence="1 2" key="1">
    <citation type="submission" date="2020-02" db="EMBL/GenBank/DDBJ databases">
        <title>Newly sequenced genome of strain CSTR1 showed variability in Candidatus Kuenenia stuttgartiensis genomes.</title>
        <authorList>
            <person name="Ding C."/>
            <person name="Adrian L."/>
        </authorList>
    </citation>
    <scope>NUCLEOTIDE SEQUENCE [LARGE SCALE GENOMIC DNA]</scope>
    <source>
        <strain evidence="1 2">CSTR1</strain>
    </source>
</reference>
<dbReference type="AlphaFoldDB" id="A0A6G7GP02"/>
<sequence length="59" mass="6554">MYKLKLNQPDFECVDGPFAGRKYKTGQTYAEIPPNEAHRFEGLSGLNGLNKGGKITHDT</sequence>
<gene>
    <name evidence="1" type="ORF">KsCSTR_18660</name>
</gene>
<name>A0A6G7GP02_KUEST</name>
<dbReference type="Proteomes" id="UP000501926">
    <property type="component" value="Chromosome"/>
</dbReference>
<dbReference type="EMBL" id="CP049055">
    <property type="protein sequence ID" value="QII11245.1"/>
    <property type="molecule type" value="Genomic_DNA"/>
</dbReference>
<evidence type="ECO:0000313" key="1">
    <source>
        <dbReference type="EMBL" id="QII11245.1"/>
    </source>
</evidence>
<protein>
    <submittedName>
        <fullName evidence="1">Uncharacterized protein</fullName>
    </submittedName>
</protein>
<organism evidence="1 2">
    <name type="scientific">Kuenenia stuttgartiensis</name>
    <dbReference type="NCBI Taxonomy" id="174633"/>
    <lineage>
        <taxon>Bacteria</taxon>
        <taxon>Pseudomonadati</taxon>
        <taxon>Planctomycetota</taxon>
        <taxon>Candidatus Brocadiia</taxon>
        <taxon>Candidatus Brocadiales</taxon>
        <taxon>Candidatus Brocadiaceae</taxon>
        <taxon>Candidatus Kuenenia</taxon>
    </lineage>
</organism>
<accession>A0A6G7GP02</accession>